<name>A0A1I8AJW9_9BILA</name>
<proteinExistence type="predicted"/>
<evidence type="ECO:0000313" key="2">
    <source>
        <dbReference type="Proteomes" id="UP000095287"/>
    </source>
</evidence>
<keyword evidence="2" id="KW-1185">Reference proteome</keyword>
<feature type="compositionally biased region" description="Acidic residues" evidence="1">
    <location>
        <begin position="93"/>
        <end position="103"/>
    </location>
</feature>
<reference evidence="3" key="1">
    <citation type="submission" date="2016-11" db="UniProtKB">
        <authorList>
            <consortium name="WormBaseParasite"/>
        </authorList>
    </citation>
    <scope>IDENTIFICATION</scope>
</reference>
<accession>A0A1I8AJW9</accession>
<dbReference type="AlphaFoldDB" id="A0A1I8AJW9"/>
<sequence length="184" mass="20629">MTAAYEKTVAEKLILSDGREIYRMKFEVLPSKGQFSGYVQVDRKDKKALEFSPMSKRFSRMNSYGEQGHCVKGFEELRPGCSGCQQRDKLPDADTDAEADADSDQVCMGPGPNGPQQRREEAGRRGRSSSWHNCGDGSAARRRPFTWKKTKEGRVLLPDERNHWTLAGSFEQQQVPVIPAIMAG</sequence>
<dbReference type="Proteomes" id="UP000095287">
    <property type="component" value="Unplaced"/>
</dbReference>
<evidence type="ECO:0000313" key="3">
    <source>
        <dbReference type="WBParaSite" id="L893_g6715.t1"/>
    </source>
</evidence>
<evidence type="ECO:0000256" key="1">
    <source>
        <dbReference type="SAM" id="MobiDB-lite"/>
    </source>
</evidence>
<feature type="region of interest" description="Disordered" evidence="1">
    <location>
        <begin position="82"/>
        <end position="149"/>
    </location>
</feature>
<dbReference type="WBParaSite" id="L893_g6715.t1">
    <property type="protein sequence ID" value="L893_g6715.t1"/>
    <property type="gene ID" value="L893_g6715"/>
</dbReference>
<organism evidence="2 3">
    <name type="scientific">Steinernema glaseri</name>
    <dbReference type="NCBI Taxonomy" id="37863"/>
    <lineage>
        <taxon>Eukaryota</taxon>
        <taxon>Metazoa</taxon>
        <taxon>Ecdysozoa</taxon>
        <taxon>Nematoda</taxon>
        <taxon>Chromadorea</taxon>
        <taxon>Rhabditida</taxon>
        <taxon>Tylenchina</taxon>
        <taxon>Panagrolaimomorpha</taxon>
        <taxon>Strongyloidoidea</taxon>
        <taxon>Steinernematidae</taxon>
        <taxon>Steinernema</taxon>
    </lineage>
</organism>
<protein>
    <submittedName>
        <fullName evidence="3">Uncharacterized protein</fullName>
    </submittedName>
</protein>